<dbReference type="PANTHER" id="PTHR43300">
    <property type="entry name" value="ACETYLTRANSFERASE"/>
    <property type="match status" value="1"/>
</dbReference>
<protein>
    <submittedName>
        <fullName evidence="2">Uncharacterized protein</fullName>
    </submittedName>
</protein>
<comment type="caution">
    <text evidence="2">The sequence shown here is derived from an EMBL/GenBank/DDBJ whole genome shotgun (WGS) entry which is preliminary data.</text>
</comment>
<evidence type="ECO:0000313" key="2">
    <source>
        <dbReference type="EMBL" id="GLK51931.1"/>
    </source>
</evidence>
<sequence length="285" mass="31420">MSETRYPSRIDGTIEADEVIVGEGAVVEEGAIIRGKSGPAKRVVIGDFAYVGAGAKILCPEFVIGDYTKLHERAFCHGVHPLRIGRNCWFGGNVILDTMGGLDIDDNVGIGAGSQIWTHAQFGDVVEGSRFYSHKYMHIGKDAWLVGHCLVSPVRIEPKSMAMLGSVVTGDMLENRIYGGAPARDLSDKIGFQFLDRTVDEKIAKLQEFIDAFEAENPRFAGQLVAVDSLPETSDPQITYFNLSDRTYTRRRSEAETAFLRKNVPLIKFVPHDVPEFYRPSAPAP</sequence>
<reference evidence="2" key="1">
    <citation type="journal article" date="2014" name="Int. J. Syst. Evol. Microbiol.">
        <title>Complete genome sequence of Corynebacterium casei LMG S-19264T (=DSM 44701T), isolated from a smear-ripened cheese.</title>
        <authorList>
            <consortium name="US DOE Joint Genome Institute (JGI-PGF)"/>
            <person name="Walter F."/>
            <person name="Albersmeier A."/>
            <person name="Kalinowski J."/>
            <person name="Ruckert C."/>
        </authorList>
    </citation>
    <scope>NUCLEOTIDE SEQUENCE</scope>
    <source>
        <strain evidence="2">VKM B-1513</strain>
    </source>
</reference>
<reference evidence="2" key="2">
    <citation type="submission" date="2023-01" db="EMBL/GenBank/DDBJ databases">
        <authorList>
            <person name="Sun Q."/>
            <person name="Evtushenko L."/>
        </authorList>
    </citation>
    <scope>NUCLEOTIDE SEQUENCE</scope>
    <source>
        <strain evidence="2">VKM B-1513</strain>
    </source>
</reference>
<name>A0A9W6IKC7_9PROT</name>
<dbReference type="RefSeq" id="WP_271186294.1">
    <property type="nucleotide sequence ID" value="NZ_BSFE01000003.1"/>
</dbReference>
<dbReference type="Proteomes" id="UP001143486">
    <property type="component" value="Unassembled WGS sequence"/>
</dbReference>
<gene>
    <name evidence="2" type="ORF">GCM10017621_14390</name>
</gene>
<comment type="similarity">
    <text evidence="1">Belongs to the transferase hexapeptide repeat family.</text>
</comment>
<dbReference type="InterPro" id="IPR050179">
    <property type="entry name" value="Trans_hexapeptide_repeat"/>
</dbReference>
<dbReference type="InterPro" id="IPR011004">
    <property type="entry name" value="Trimer_LpxA-like_sf"/>
</dbReference>
<organism evidence="2 3">
    <name type="scientific">Maricaulis virginensis</name>
    <dbReference type="NCBI Taxonomy" id="144022"/>
    <lineage>
        <taxon>Bacteria</taxon>
        <taxon>Pseudomonadati</taxon>
        <taxon>Pseudomonadota</taxon>
        <taxon>Alphaproteobacteria</taxon>
        <taxon>Maricaulales</taxon>
        <taxon>Maricaulaceae</taxon>
        <taxon>Maricaulis</taxon>
    </lineage>
</organism>
<dbReference type="PANTHER" id="PTHR43300:SF11">
    <property type="entry name" value="ACETYLTRANSFERASE RV3034C-RELATED"/>
    <property type="match status" value="1"/>
</dbReference>
<dbReference type="SUPFAM" id="SSF51161">
    <property type="entry name" value="Trimeric LpxA-like enzymes"/>
    <property type="match status" value="1"/>
</dbReference>
<evidence type="ECO:0000313" key="3">
    <source>
        <dbReference type="Proteomes" id="UP001143486"/>
    </source>
</evidence>
<proteinExistence type="inferred from homology"/>
<dbReference type="Gene3D" id="2.160.10.10">
    <property type="entry name" value="Hexapeptide repeat proteins"/>
    <property type="match status" value="2"/>
</dbReference>
<evidence type="ECO:0000256" key="1">
    <source>
        <dbReference type="ARBA" id="ARBA00007274"/>
    </source>
</evidence>
<keyword evidence="3" id="KW-1185">Reference proteome</keyword>
<dbReference type="AlphaFoldDB" id="A0A9W6IKC7"/>
<accession>A0A9W6IKC7</accession>
<dbReference type="EMBL" id="BSFE01000003">
    <property type="protein sequence ID" value="GLK51931.1"/>
    <property type="molecule type" value="Genomic_DNA"/>
</dbReference>